<sequence length="1205" mass="137981">MDMILLVLLLLSGLLCSASGRWLDYHYINQSMSWSEAQSYCRVRFTDLATLDSIDDVNRTINSVNDGYSGSVWIGLKRGTQQRWVWSGENTISEYINWDPGQPNQPLSGFCVYSSNGGWHDMPCDSKLPFVCYNESGYIMVNSSKNWTDAQSYCRQYHTDLATVQSSEEKNQQSAVVGSEQRVWIGLSLDSWQWSDQWNLIFRNWAAGYTSETSGSGDCAAMSTTDSGKWIQDGCDLHRPFLCYGRPKPLYRPHHYINTRMTWSEAQSYCRERFTDLATVDSMNDVNRMINKVNDGYSVSVWIGLKRVTQRSWGWSTGDTLTQYTGWKSGEPNGDGVCSELNSGEWNDLPCSTNHNFVCYNETIGNILIQTLKNWGDAQSYCRQYHTDLASISSPEEQQQLNNLAGYSSHVWIGLFSDSWQWSDQWSLFFRNWEAGQPSASGDCVAMSAATPGKWAHDSCNLKRPFFCHGWPKPLYRHYHYINESRSWSDAQSYCRERFKDLATVDSMDDVNRTVNTVNDGYSGSVWVGLKRATQSRWVWSMDNNTLSQYINWKAGQPNFDGECVGSSNGSWFDETCSTLLPFVCYNGTAGFIFINMRLTWRDAQNYCRQHHTDLASVCSPEQQRLINDKSSVWIGLFLHSWQWSDDWSLSFRYWTTGQPSNSSESGDCVAMATNDSRKWASDNCDQKFPFICHGRPKPLYRLYHYINTTLSWSAAQIYCKERFTDLATVDSMNDVNRTINEVNDGYSGSVWIGLKRGTQSRWGWSYGDDTYTQYRGLSTGDPSGDICGELYNGAWNDISCINRLSFVCYNESIGNILIETQETWKDAQSYCRQYHTDLASISSPEEQQQLNNLAGYGSRVWIGLFSDSWQWSDQWSLFFRNWAAGQPSASGDCVAMSTTDSGKWTQYGCDHQRPFICYGRPKLHRHYLYVNKKMSWSEAQSYCRERFADLATVDSIDDVNKLMNTVKSWYSGSLWIGLKMKTQSRWLWSSGYDTLKQYSGWQSGEPNGDGACVYFYNGFWRDNTCSERLFFVCYNGYGNIVIPIWKNWVDAQSYCRQYHTDLATISSPEEQKQLYSVVGNGPWVWIGLFSDSWQWSDQWSLFNFRYWATGFTSLSSGSGNCVAMSTTGSGKWIQDSCDQKFPFICYGDDELIKRQIGKLLLSCDVLRSPAKKCSSAEPLLKTAILNKIAEINEAVKQDNELENE</sequence>
<feature type="domain" description="C-type lectin" evidence="3">
    <location>
        <begin position="1034"/>
        <end position="1147"/>
    </location>
</feature>
<protein>
    <submittedName>
        <fullName evidence="4">Secretory phospholipase A2 receptor</fullName>
    </submittedName>
</protein>
<proteinExistence type="predicted"/>
<feature type="domain" description="C-type lectin" evidence="3">
    <location>
        <begin position="479"/>
        <end position="586"/>
    </location>
</feature>
<dbReference type="PROSITE" id="PS00615">
    <property type="entry name" value="C_TYPE_LECTIN_1"/>
    <property type="match status" value="2"/>
</dbReference>
<evidence type="ECO:0000259" key="3">
    <source>
        <dbReference type="PROSITE" id="PS50041"/>
    </source>
</evidence>
<feature type="domain" description="C-type lectin" evidence="3">
    <location>
        <begin position="251"/>
        <end position="360"/>
    </location>
</feature>
<dbReference type="Gene3D" id="3.10.100.10">
    <property type="entry name" value="Mannose-Binding Protein A, subunit A"/>
    <property type="match status" value="10"/>
</dbReference>
<feature type="domain" description="C-type lectin" evidence="3">
    <location>
        <begin position="704"/>
        <end position="810"/>
    </location>
</feature>
<feature type="signal peptide" evidence="2">
    <location>
        <begin position="1"/>
        <end position="20"/>
    </location>
</feature>
<dbReference type="PANTHER" id="PTHR45784:SF3">
    <property type="entry name" value="C-TYPE LECTIN DOMAIN FAMILY 4 MEMBER K-LIKE-RELATED"/>
    <property type="match status" value="1"/>
</dbReference>
<comment type="caution">
    <text evidence="4">The sequence shown here is derived from an EMBL/GenBank/DDBJ whole genome shotgun (WGS) entry which is preliminary data.</text>
</comment>
<feature type="domain" description="C-type lectin" evidence="3">
    <location>
        <begin position="355"/>
        <end position="469"/>
    </location>
</feature>
<evidence type="ECO:0000256" key="2">
    <source>
        <dbReference type="SAM" id="SignalP"/>
    </source>
</evidence>
<keyword evidence="1" id="KW-1015">Disulfide bond</keyword>
<dbReference type="PROSITE" id="PS50041">
    <property type="entry name" value="C_TYPE_LECTIN_2"/>
    <property type="match status" value="10"/>
</dbReference>
<feature type="domain" description="C-type lectin" evidence="3">
    <location>
        <begin position="928"/>
        <end position="1035"/>
    </location>
</feature>
<dbReference type="InterPro" id="IPR001304">
    <property type="entry name" value="C-type_lectin-like"/>
</dbReference>
<dbReference type="SMART" id="SM00034">
    <property type="entry name" value="CLECT"/>
    <property type="match status" value="10"/>
</dbReference>
<dbReference type="InterPro" id="IPR016187">
    <property type="entry name" value="CTDL_fold"/>
</dbReference>
<accession>A0A5A9P9Q9</accession>
<dbReference type="Pfam" id="PF00059">
    <property type="entry name" value="Lectin_C"/>
    <property type="match status" value="10"/>
</dbReference>
<feature type="domain" description="C-type lectin" evidence="3">
    <location>
        <begin position="586"/>
        <end position="694"/>
    </location>
</feature>
<feature type="domain" description="C-type lectin" evidence="3">
    <location>
        <begin position="133"/>
        <end position="244"/>
    </location>
</feature>
<feature type="domain" description="C-type lectin" evidence="3">
    <location>
        <begin position="805"/>
        <end position="919"/>
    </location>
</feature>
<organism evidence="4 5">
    <name type="scientific">Triplophysa tibetana</name>
    <dbReference type="NCBI Taxonomy" id="1572043"/>
    <lineage>
        <taxon>Eukaryota</taxon>
        <taxon>Metazoa</taxon>
        <taxon>Chordata</taxon>
        <taxon>Craniata</taxon>
        <taxon>Vertebrata</taxon>
        <taxon>Euteleostomi</taxon>
        <taxon>Actinopterygii</taxon>
        <taxon>Neopterygii</taxon>
        <taxon>Teleostei</taxon>
        <taxon>Ostariophysi</taxon>
        <taxon>Cypriniformes</taxon>
        <taxon>Nemacheilidae</taxon>
        <taxon>Triplophysa</taxon>
    </lineage>
</organism>
<keyword evidence="2" id="KW-0732">Signal</keyword>
<reference evidence="4 5" key="1">
    <citation type="journal article" date="2019" name="Mol. Ecol. Resour.">
        <title>Chromosome-level genome assembly of Triplophysa tibetana, a fish adapted to the harsh high-altitude environment of the Tibetan Plateau.</title>
        <authorList>
            <person name="Yang X."/>
            <person name="Liu H."/>
            <person name="Ma Z."/>
            <person name="Zou Y."/>
            <person name="Zou M."/>
            <person name="Mao Y."/>
            <person name="Li X."/>
            <person name="Wang H."/>
            <person name="Chen T."/>
            <person name="Wang W."/>
            <person name="Yang R."/>
        </authorList>
    </citation>
    <scope>NUCLEOTIDE SEQUENCE [LARGE SCALE GENOMIC DNA]</scope>
    <source>
        <strain evidence="4">TTIB1903HZAU</strain>
        <tissue evidence="4">Muscle</tissue>
    </source>
</reference>
<evidence type="ECO:0000313" key="4">
    <source>
        <dbReference type="EMBL" id="KAA0718643.1"/>
    </source>
</evidence>
<keyword evidence="4" id="KW-0675">Receptor</keyword>
<dbReference type="AlphaFoldDB" id="A0A5A9P9Q9"/>
<feature type="domain" description="C-type lectin" evidence="3">
    <location>
        <begin position="25"/>
        <end position="133"/>
    </location>
</feature>
<keyword evidence="5" id="KW-1185">Reference proteome</keyword>
<evidence type="ECO:0000256" key="1">
    <source>
        <dbReference type="ARBA" id="ARBA00023157"/>
    </source>
</evidence>
<dbReference type="PANTHER" id="PTHR45784">
    <property type="entry name" value="C-TYPE LECTIN DOMAIN FAMILY 20 MEMBER A-RELATED"/>
    <property type="match status" value="1"/>
</dbReference>
<dbReference type="InterPro" id="IPR016186">
    <property type="entry name" value="C-type_lectin-like/link_sf"/>
</dbReference>
<dbReference type="Proteomes" id="UP000324632">
    <property type="component" value="Chromosome 7"/>
</dbReference>
<gene>
    <name evidence="4" type="ORF">E1301_Tti023467</name>
</gene>
<dbReference type="SUPFAM" id="SSF56436">
    <property type="entry name" value="C-type lectin-like"/>
    <property type="match status" value="10"/>
</dbReference>
<dbReference type="CDD" id="cd00037">
    <property type="entry name" value="CLECT"/>
    <property type="match status" value="2"/>
</dbReference>
<feature type="chain" id="PRO_5022776587" evidence="2">
    <location>
        <begin position="21"/>
        <end position="1205"/>
    </location>
</feature>
<evidence type="ECO:0000313" key="5">
    <source>
        <dbReference type="Proteomes" id="UP000324632"/>
    </source>
</evidence>
<dbReference type="InterPro" id="IPR018378">
    <property type="entry name" value="C-type_lectin_CS"/>
</dbReference>
<name>A0A5A9P9Q9_9TELE</name>
<dbReference type="EMBL" id="SOYY01000007">
    <property type="protein sequence ID" value="KAA0718643.1"/>
    <property type="molecule type" value="Genomic_DNA"/>
</dbReference>